<reference evidence="3" key="1">
    <citation type="submission" date="2018-06" db="EMBL/GenBank/DDBJ databases">
        <authorList>
            <person name="Ashton P.M."/>
            <person name="Dallman T."/>
            <person name="Nair S."/>
            <person name="De Pinna E."/>
            <person name="Peters T."/>
            <person name="Grant K."/>
        </authorList>
    </citation>
    <scope>NUCLEOTIDE SEQUENCE [LARGE SCALE GENOMIC DNA]</scope>
    <source>
        <strain evidence="3">449454</strain>
    </source>
</reference>
<accession>A0A5U8J9C5</accession>
<dbReference type="Proteomes" id="UP000839597">
    <property type="component" value="Unassembled WGS sequence"/>
</dbReference>
<dbReference type="InterPro" id="IPR045455">
    <property type="entry name" value="NrS-1_pol-like_helicase"/>
</dbReference>
<comment type="caution">
    <text evidence="3">The sequence shown here is derived from an EMBL/GenBank/DDBJ whole genome shotgun (WGS) entry which is preliminary data.</text>
</comment>
<proteinExistence type="predicted"/>
<sequence>MFGPVSLIPVAYSGRLSPNSRLRESDIGKVPSVYNSRGEIAGFKDWTKHRATEAEIMKWQQQGCNVGLILGRDRGDGLAYLGVDVDTINPDYQDVVASTLSPHHKGLLLYRGRDNSVRRAYIILAPAVPKHVHKLPDENGKTAAVELLGTGQQIVVFGTHPSGGKYTWYPDPMIDEPCIPDPDSIPVLTAEQLAAFWASLKEQLPVIDSFVSGTARQRDLSCIDPHATDEVADWLDANDWTLSVSFDGSRNLKPFRDESEYSNGCSETSIKYFPAGTGGFQQGHFKSLHASDSGLSDTDWLEGYGYAASLFDDLTATGNGEKMQFVTDFTDIDTDITGHFLERFIYVIEGDQVCDLSRPPYQCIMSMSAFKNLMAPYTRLHIGKKGKEEHIPASKVWIEHRDKQVAESTGYKPGAGRIIERHDGRFEINEFYMPEHPNTGDTSKLPGFLNHMHYLVPDAWQREFFIARLGWMVQRPERRCPISILHVATAHGTGRGWVSQLMERVLGSWNCARTRMKTLCDNQYHDYLYHTLLCTIDEVRENDKRYEVNDKIRDVLTEPRFEVNRKYGGKKTIDIFTNILFFTNHFDALALPEEDRRIAVLGGPEFAASEEHYASLYSALNDSDFIAQVFWYLMGVDLSRFNWQRAPETKERQLMIESNRSDVETTLIEILENPPAPAMTYRQIVNAILAEAGTDVEVNQKHVTRILKDRIKRETVKLKVDGDAVRMWLLAKNRNFSNEELRKIYKDCEILQSGL</sequence>
<gene>
    <name evidence="3" type="ORF">DOI44_08890</name>
</gene>
<evidence type="ECO:0000259" key="2">
    <source>
        <dbReference type="Pfam" id="PF19263"/>
    </source>
</evidence>
<protein>
    <submittedName>
        <fullName evidence="3">DNA primase</fullName>
    </submittedName>
</protein>
<name>A0A5U8J9C5_SALET</name>
<dbReference type="EMBL" id="AAGTPA010000008">
    <property type="protein sequence ID" value="EBR8433141.1"/>
    <property type="molecule type" value="Genomic_DNA"/>
</dbReference>
<dbReference type="Pfam" id="PF09250">
    <property type="entry name" value="Prim-Pol"/>
    <property type="match status" value="1"/>
</dbReference>
<evidence type="ECO:0000259" key="1">
    <source>
        <dbReference type="Pfam" id="PF09250"/>
    </source>
</evidence>
<organism evidence="3">
    <name type="scientific">Salmonella enterica subsp. enterica serovar Panama</name>
    <dbReference type="NCBI Taxonomy" id="29472"/>
    <lineage>
        <taxon>Bacteria</taxon>
        <taxon>Pseudomonadati</taxon>
        <taxon>Pseudomonadota</taxon>
        <taxon>Gammaproteobacteria</taxon>
        <taxon>Enterobacterales</taxon>
        <taxon>Enterobacteriaceae</taxon>
        <taxon>Salmonella</taxon>
    </lineage>
</organism>
<dbReference type="Pfam" id="PF19263">
    <property type="entry name" value="DUF5906"/>
    <property type="match status" value="1"/>
</dbReference>
<dbReference type="InterPro" id="IPR015330">
    <property type="entry name" value="DNA_primase/pol_bifunc_N"/>
</dbReference>
<feature type="domain" description="NrS-1 polymerase-like helicase" evidence="2">
    <location>
        <begin position="490"/>
        <end position="597"/>
    </location>
</feature>
<dbReference type="AlphaFoldDB" id="A0A5U8J9C5"/>
<feature type="domain" description="DNA primase/polymerase bifunctional N-terminal" evidence="1">
    <location>
        <begin position="33"/>
        <end position="176"/>
    </location>
</feature>
<evidence type="ECO:0000313" key="3">
    <source>
        <dbReference type="EMBL" id="EBR8433141.1"/>
    </source>
</evidence>